<keyword evidence="1" id="KW-0520">NAD</keyword>
<comment type="caution">
    <text evidence="3">The sequence shown here is derived from an EMBL/GenBank/DDBJ whole genome shotgun (WGS) entry which is preliminary data.</text>
</comment>
<reference evidence="3" key="2">
    <citation type="submission" date="2020-09" db="EMBL/GenBank/DDBJ databases">
        <authorList>
            <person name="Sun Q."/>
            <person name="Zhou Y."/>
        </authorList>
    </citation>
    <scope>NUCLEOTIDE SEQUENCE</scope>
    <source>
        <strain evidence="3">CGMCC 1.14988</strain>
    </source>
</reference>
<gene>
    <name evidence="3" type="ORF">GCM10011354_24550</name>
</gene>
<name>A0A8J3A9H3_9ACTN</name>
<dbReference type="InterPro" id="IPR001509">
    <property type="entry name" value="Epimerase_deHydtase"/>
</dbReference>
<dbReference type="RefSeq" id="WP_165403738.1">
    <property type="nucleotide sequence ID" value="NZ_BMHA01000009.1"/>
</dbReference>
<dbReference type="Pfam" id="PF01370">
    <property type="entry name" value="Epimerase"/>
    <property type="match status" value="1"/>
</dbReference>
<dbReference type="EMBL" id="BMHA01000009">
    <property type="protein sequence ID" value="GGI07530.1"/>
    <property type="molecule type" value="Genomic_DNA"/>
</dbReference>
<dbReference type="Proteomes" id="UP000650511">
    <property type="component" value="Unassembled WGS sequence"/>
</dbReference>
<feature type="domain" description="NAD-dependent epimerase/dehydratase" evidence="2">
    <location>
        <begin position="2"/>
        <end position="242"/>
    </location>
</feature>
<sequence>MILITGGMGFIGLHTARRLVDRGERLVLTQFRRRREPAFLSEEFGRSVAVEQLDVVDKEALEALVRRHRVDSIIHLAVPGLGALDAAAEYRTNTEALLNVLEVARDIGGRVTIASSVAVYSGCDDGPFVEDRPLPVTSASSTEAYKKAEEILGLHLSGPLDIDSRYLRIAQIYGPLYHSMRNLPSRVAHAAARGAALELHDAERASSAAHRSADLCYVTDCAEGIALAHTSDRLNHRVYNLGAGQGVAPADVIDAARAAAPDAGLPHEGAGTADHQQYMSIDRLREDTGYSPAFDIGRGMAAYIDWLRSNDL</sequence>
<dbReference type="PANTHER" id="PTHR43574">
    <property type="entry name" value="EPIMERASE-RELATED"/>
    <property type="match status" value="1"/>
</dbReference>
<protein>
    <submittedName>
        <fullName evidence="3">NAD-dependent epimerase</fullName>
    </submittedName>
</protein>
<dbReference type="Gene3D" id="3.40.50.720">
    <property type="entry name" value="NAD(P)-binding Rossmann-like Domain"/>
    <property type="match status" value="1"/>
</dbReference>
<dbReference type="AlphaFoldDB" id="A0A8J3A9H3"/>
<organism evidence="3 4">
    <name type="scientific">Egicoccus halophilus</name>
    <dbReference type="NCBI Taxonomy" id="1670830"/>
    <lineage>
        <taxon>Bacteria</taxon>
        <taxon>Bacillati</taxon>
        <taxon>Actinomycetota</taxon>
        <taxon>Nitriliruptoria</taxon>
        <taxon>Egicoccales</taxon>
        <taxon>Egicoccaceae</taxon>
        <taxon>Egicoccus</taxon>
    </lineage>
</organism>
<evidence type="ECO:0000313" key="3">
    <source>
        <dbReference type="EMBL" id="GGI07530.1"/>
    </source>
</evidence>
<keyword evidence="4" id="KW-1185">Reference proteome</keyword>
<evidence type="ECO:0000256" key="1">
    <source>
        <dbReference type="ARBA" id="ARBA00023027"/>
    </source>
</evidence>
<dbReference type="SUPFAM" id="SSF51735">
    <property type="entry name" value="NAD(P)-binding Rossmann-fold domains"/>
    <property type="match status" value="1"/>
</dbReference>
<evidence type="ECO:0000259" key="2">
    <source>
        <dbReference type="Pfam" id="PF01370"/>
    </source>
</evidence>
<reference evidence="3" key="1">
    <citation type="journal article" date="2014" name="Int. J. Syst. Evol. Microbiol.">
        <title>Complete genome sequence of Corynebacterium casei LMG S-19264T (=DSM 44701T), isolated from a smear-ripened cheese.</title>
        <authorList>
            <consortium name="US DOE Joint Genome Institute (JGI-PGF)"/>
            <person name="Walter F."/>
            <person name="Albersmeier A."/>
            <person name="Kalinowski J."/>
            <person name="Ruckert C."/>
        </authorList>
    </citation>
    <scope>NUCLEOTIDE SEQUENCE</scope>
    <source>
        <strain evidence="3">CGMCC 1.14988</strain>
    </source>
</reference>
<proteinExistence type="predicted"/>
<dbReference type="InterPro" id="IPR036291">
    <property type="entry name" value="NAD(P)-bd_dom_sf"/>
</dbReference>
<accession>A0A8J3A9H3</accession>
<evidence type="ECO:0000313" key="4">
    <source>
        <dbReference type="Proteomes" id="UP000650511"/>
    </source>
</evidence>